<dbReference type="InterPro" id="IPR016169">
    <property type="entry name" value="FAD-bd_PCMH_sub2"/>
</dbReference>
<proteinExistence type="inferred from homology"/>
<evidence type="ECO:0000256" key="9">
    <source>
        <dbReference type="ARBA" id="ARBA00039003"/>
    </source>
</evidence>
<evidence type="ECO:0000256" key="6">
    <source>
        <dbReference type="ARBA" id="ARBA00022827"/>
    </source>
</evidence>
<dbReference type="Gene3D" id="3.30.70.2740">
    <property type="match status" value="1"/>
</dbReference>
<dbReference type="InterPro" id="IPR016167">
    <property type="entry name" value="FAD-bd_PCMH_sub1"/>
</dbReference>
<dbReference type="AlphaFoldDB" id="A0AAU6PVM9"/>
<dbReference type="PROSITE" id="PS51387">
    <property type="entry name" value="FAD_PCMH"/>
    <property type="match status" value="1"/>
</dbReference>
<evidence type="ECO:0000256" key="8">
    <source>
        <dbReference type="ARBA" id="ARBA00023002"/>
    </source>
</evidence>
<comment type="subunit">
    <text evidence="3">Homodimer.</text>
</comment>
<dbReference type="GO" id="GO:0046872">
    <property type="term" value="F:metal ion binding"/>
    <property type="evidence" value="ECO:0007669"/>
    <property type="project" value="UniProtKB-KW"/>
</dbReference>
<sequence>MTASNSVTSPTPAHQQSHGVDQSQINEPSLAAQSATNPATVAALIANLTANHGFETSQIKTDAESLAHWGKDWTKHFAPAPSVIVFPKSTEQVQSVVKLANEYGIVITPSGGRTGLSAGAVASHGEIVLSLDKMNKIGEFFPADRMVEIEAGVITEQLQQFAEDKGLYYPVDFASAGSSQIGGNIGTNAGGIKVIRYGMTRNWVLGLTVVTGKGDILQLNRGMIKNATGYDLRHLFIGAEGTLGIVTKAQIKLERAPQDLTVMVFGMDKFEHVMHVLSAFQSQIDLTAFEFFDDVAIEKLMATGHVQEPFEARTKYYALLEFEAPYEPIMDKAMAMFEQCMETGWIVDGVMSQNLSQAAELWKLREYISETISVFTPYKNDVSVLISYVPEFIRDIESVVNSNYPDFEICWFGHIGDGNLHLNILKPENLSKDEFFEKCQSVNDLVFATVQKYGGSVSAEHGVGMTKKPYLNYTRSESEIEYLKALKQVFDPNAIMNRGKIFDV</sequence>
<keyword evidence="7" id="KW-0862">Zinc</keyword>
<dbReference type="RefSeq" id="WP_338412538.1">
    <property type="nucleotide sequence ID" value="NZ_CP093310.2"/>
</dbReference>
<dbReference type="EC" id="1.1.99.39" evidence="9"/>
<dbReference type="InterPro" id="IPR016171">
    <property type="entry name" value="Vanillyl_alc_oxidase_C-sub2"/>
</dbReference>
<keyword evidence="15" id="KW-1185">Reference proteome</keyword>
<dbReference type="PANTHER" id="PTHR43716">
    <property type="entry name" value="D-2-HYDROXYGLUTARATE DEHYDROGENASE, MITOCHONDRIAL"/>
    <property type="match status" value="1"/>
</dbReference>
<dbReference type="FunFam" id="1.10.45.10:FF:000001">
    <property type="entry name" value="D-lactate dehydrogenase mitochondrial"/>
    <property type="match status" value="1"/>
</dbReference>
<dbReference type="Gene3D" id="3.30.465.10">
    <property type="match status" value="1"/>
</dbReference>
<organism evidence="14 15">
    <name type="scientific">Psychrobacter raelei</name>
    <dbReference type="NCBI Taxonomy" id="2565531"/>
    <lineage>
        <taxon>Bacteria</taxon>
        <taxon>Pseudomonadati</taxon>
        <taxon>Pseudomonadota</taxon>
        <taxon>Gammaproteobacteria</taxon>
        <taxon>Moraxellales</taxon>
        <taxon>Moraxellaceae</taxon>
        <taxon>Psychrobacter</taxon>
    </lineage>
</organism>
<dbReference type="InterPro" id="IPR016164">
    <property type="entry name" value="FAD-linked_Oxase-like_C"/>
</dbReference>
<keyword evidence="6" id="KW-0274">FAD</keyword>
<dbReference type="Gene3D" id="3.30.70.2190">
    <property type="match status" value="1"/>
</dbReference>
<keyword evidence="8" id="KW-0560">Oxidoreductase</keyword>
<dbReference type="Gene3D" id="1.10.45.10">
    <property type="entry name" value="Vanillyl-alcohol Oxidase, Chain A, domain 4"/>
    <property type="match status" value="1"/>
</dbReference>
<comment type="catalytic activity">
    <reaction evidence="10">
        <text>(R)-2-hydroxyglutarate + A = 2-oxoglutarate + AH2</text>
        <dbReference type="Rhea" id="RHEA:38295"/>
        <dbReference type="ChEBI" id="CHEBI:13193"/>
        <dbReference type="ChEBI" id="CHEBI:15801"/>
        <dbReference type="ChEBI" id="CHEBI:16810"/>
        <dbReference type="ChEBI" id="CHEBI:17499"/>
        <dbReference type="EC" id="1.1.99.39"/>
    </reaction>
    <physiologicalReaction direction="left-to-right" evidence="10">
        <dbReference type="Rhea" id="RHEA:38296"/>
    </physiologicalReaction>
</comment>
<evidence type="ECO:0000256" key="5">
    <source>
        <dbReference type="ARBA" id="ARBA00022723"/>
    </source>
</evidence>
<dbReference type="InterPro" id="IPR006094">
    <property type="entry name" value="Oxid_FAD_bind_N"/>
</dbReference>
<evidence type="ECO:0000256" key="4">
    <source>
        <dbReference type="ARBA" id="ARBA00022630"/>
    </source>
</evidence>
<dbReference type="GO" id="GO:0022904">
    <property type="term" value="P:respiratory electron transport chain"/>
    <property type="evidence" value="ECO:0007669"/>
    <property type="project" value="TreeGrafter"/>
</dbReference>
<evidence type="ECO:0000313" key="14">
    <source>
        <dbReference type="EMBL" id="WXX24514.1"/>
    </source>
</evidence>
<dbReference type="InterPro" id="IPR051264">
    <property type="entry name" value="FAD-oxidored/transferase_4"/>
</dbReference>
<evidence type="ECO:0000256" key="1">
    <source>
        <dbReference type="ARBA" id="ARBA00001974"/>
    </source>
</evidence>
<comment type="similarity">
    <text evidence="2">Belongs to the FAD-binding oxidoreductase/transferase type 4 family.</text>
</comment>
<comment type="cofactor">
    <cofactor evidence="1">
        <name>FAD</name>
        <dbReference type="ChEBI" id="CHEBI:57692"/>
    </cofactor>
</comment>
<dbReference type="EMBL" id="CP093310">
    <property type="protein sequence ID" value="WXX24514.1"/>
    <property type="molecule type" value="Genomic_DNA"/>
</dbReference>
<dbReference type="GO" id="GO:0071949">
    <property type="term" value="F:FAD binding"/>
    <property type="evidence" value="ECO:0007669"/>
    <property type="project" value="InterPro"/>
</dbReference>
<feature type="region of interest" description="Disordered" evidence="12">
    <location>
        <begin position="1"/>
        <end position="24"/>
    </location>
</feature>
<keyword evidence="5" id="KW-0479">Metal-binding</keyword>
<dbReference type="Pfam" id="PF01565">
    <property type="entry name" value="FAD_binding_4"/>
    <property type="match status" value="1"/>
</dbReference>
<dbReference type="InterPro" id="IPR036318">
    <property type="entry name" value="FAD-bd_PCMH-like_sf"/>
</dbReference>
<evidence type="ECO:0000256" key="7">
    <source>
        <dbReference type="ARBA" id="ARBA00022833"/>
    </source>
</evidence>
<evidence type="ECO:0000259" key="13">
    <source>
        <dbReference type="PROSITE" id="PS51387"/>
    </source>
</evidence>
<dbReference type="FunFam" id="3.30.70.2740:FF:000005">
    <property type="entry name" value="FAD-binding oxidoreductase"/>
    <property type="match status" value="1"/>
</dbReference>
<protein>
    <recommendedName>
        <fullName evidence="11">D-2-hydroxyglutarate dehydrogenase</fullName>
        <ecNumber evidence="9">1.1.99.39</ecNumber>
    </recommendedName>
</protein>
<dbReference type="Proteomes" id="UP000829560">
    <property type="component" value="Chromosome"/>
</dbReference>
<dbReference type="SUPFAM" id="SSF56176">
    <property type="entry name" value="FAD-binding/transporter-associated domain-like"/>
    <property type="match status" value="1"/>
</dbReference>
<feature type="domain" description="FAD-binding PCMH-type" evidence="13">
    <location>
        <begin position="77"/>
        <end position="256"/>
    </location>
</feature>
<evidence type="ECO:0000313" key="15">
    <source>
        <dbReference type="Proteomes" id="UP000829560"/>
    </source>
</evidence>
<reference evidence="14" key="1">
    <citation type="submission" date="2024-03" db="EMBL/GenBank/DDBJ databases">
        <title>Psychrobacter raelis sp. nov. isolated from a dog with peritonitis.</title>
        <authorList>
            <person name="Schiavone A."/>
            <person name="Manzulli V."/>
            <person name="Camarda A."/>
            <person name="Cafiero M.A."/>
            <person name="Vasco I."/>
            <person name="Marino L."/>
            <person name="Pennuzzi G."/>
            <person name="Serrecchia L."/>
            <person name="Galante D."/>
            <person name="Pugliese N."/>
        </authorList>
    </citation>
    <scope>NUCLEOTIDE SEQUENCE</scope>
    <source>
        <strain evidence="14">PraFG1</strain>
    </source>
</reference>
<dbReference type="Gene3D" id="3.30.43.10">
    <property type="entry name" value="Uridine Diphospho-n-acetylenolpyruvylglucosamine Reductase, domain 2"/>
    <property type="match status" value="1"/>
</dbReference>
<evidence type="ECO:0000256" key="3">
    <source>
        <dbReference type="ARBA" id="ARBA00011738"/>
    </source>
</evidence>
<dbReference type="KEGG" id="prae:MN210_03890"/>
<evidence type="ECO:0000256" key="12">
    <source>
        <dbReference type="SAM" id="MobiDB-lite"/>
    </source>
</evidence>
<dbReference type="Pfam" id="PF02913">
    <property type="entry name" value="FAD-oxidase_C"/>
    <property type="match status" value="1"/>
</dbReference>
<evidence type="ECO:0000256" key="11">
    <source>
        <dbReference type="ARBA" id="ARBA00067680"/>
    </source>
</evidence>
<dbReference type="SUPFAM" id="SSF55103">
    <property type="entry name" value="FAD-linked oxidases, C-terminal domain"/>
    <property type="match status" value="1"/>
</dbReference>
<dbReference type="GO" id="GO:0051990">
    <property type="term" value="F:(R)-2-hydroxyglutarate dehydrogenase activity"/>
    <property type="evidence" value="ECO:0007669"/>
    <property type="project" value="UniProtKB-EC"/>
</dbReference>
<dbReference type="FunFam" id="3.30.465.10:FF:000025">
    <property type="entry name" value="FAD-binding oxidoreductase"/>
    <property type="match status" value="1"/>
</dbReference>
<dbReference type="InterPro" id="IPR004113">
    <property type="entry name" value="FAD-bd_oxidored_4_C"/>
</dbReference>
<evidence type="ECO:0000256" key="10">
    <source>
        <dbReference type="ARBA" id="ARBA00051291"/>
    </source>
</evidence>
<name>A0AAU6PVM9_9GAMM</name>
<dbReference type="PANTHER" id="PTHR43716:SF1">
    <property type="entry name" value="D-2-HYDROXYGLUTARATE DEHYDROGENASE, MITOCHONDRIAL"/>
    <property type="match status" value="1"/>
</dbReference>
<dbReference type="InterPro" id="IPR016166">
    <property type="entry name" value="FAD-bd_PCMH"/>
</dbReference>
<keyword evidence="4" id="KW-0285">Flavoprotein</keyword>
<evidence type="ECO:0000256" key="2">
    <source>
        <dbReference type="ARBA" id="ARBA00008000"/>
    </source>
</evidence>
<gene>
    <name evidence="14" type="ORF">MN210_03890</name>
</gene>
<accession>A0AAU6PVM9</accession>